<feature type="domain" description="Potassium channel" evidence="2">
    <location>
        <begin position="45"/>
        <end position="120"/>
    </location>
</feature>
<protein>
    <recommendedName>
        <fullName evidence="2">Potassium channel domain-containing protein</fullName>
    </recommendedName>
</protein>
<evidence type="ECO:0000256" key="1">
    <source>
        <dbReference type="SAM" id="Phobius"/>
    </source>
</evidence>
<accession>A0A6A7KAC9</accession>
<dbReference type="InterPro" id="IPR013099">
    <property type="entry name" value="K_chnl_dom"/>
</dbReference>
<keyword evidence="1" id="KW-1133">Transmembrane helix</keyword>
<gene>
    <name evidence="3" type="ORF">GC105_09335</name>
</gene>
<dbReference type="Proteomes" id="UP000440004">
    <property type="component" value="Unassembled WGS sequence"/>
</dbReference>
<keyword evidence="1" id="KW-0812">Transmembrane</keyword>
<dbReference type="RefSeq" id="WP_152804025.1">
    <property type="nucleotide sequence ID" value="NZ_WHNX01000012.1"/>
</dbReference>
<keyword evidence="1" id="KW-0472">Membrane</keyword>
<feature type="transmembrane region" description="Helical" evidence="1">
    <location>
        <begin position="35"/>
        <end position="56"/>
    </location>
</feature>
<feature type="transmembrane region" description="Helical" evidence="1">
    <location>
        <begin position="107"/>
        <end position="126"/>
    </location>
</feature>
<keyword evidence="4" id="KW-1185">Reference proteome</keyword>
<dbReference type="SUPFAM" id="SSF81324">
    <property type="entry name" value="Voltage-gated potassium channels"/>
    <property type="match status" value="1"/>
</dbReference>
<organism evidence="3 4">
    <name type="scientific">Alkalibaculum sporogenes</name>
    <dbReference type="NCBI Taxonomy" id="2655001"/>
    <lineage>
        <taxon>Bacteria</taxon>
        <taxon>Bacillati</taxon>
        <taxon>Bacillota</taxon>
        <taxon>Clostridia</taxon>
        <taxon>Eubacteriales</taxon>
        <taxon>Eubacteriaceae</taxon>
        <taxon>Alkalibaculum</taxon>
    </lineage>
</organism>
<evidence type="ECO:0000259" key="2">
    <source>
        <dbReference type="Pfam" id="PF07885"/>
    </source>
</evidence>
<reference evidence="3 4" key="1">
    <citation type="submission" date="2019-10" db="EMBL/GenBank/DDBJ databases">
        <title>Alkalibaculum tamaniensis sp.nov., a new alkaliphilic acetogen, isolated on methoxylated aromatics from a mud volcano.</title>
        <authorList>
            <person name="Khomyakova M.A."/>
            <person name="Merkel A.Y."/>
            <person name="Bonch-Osmolovskaya E.A."/>
            <person name="Slobodkin A.I."/>
        </authorList>
    </citation>
    <scope>NUCLEOTIDE SEQUENCE [LARGE SCALE GENOMIC DNA]</scope>
    <source>
        <strain evidence="3 4">M08DMB</strain>
    </source>
</reference>
<name>A0A6A7KAC9_9FIRM</name>
<evidence type="ECO:0000313" key="4">
    <source>
        <dbReference type="Proteomes" id="UP000440004"/>
    </source>
</evidence>
<proteinExistence type="predicted"/>
<evidence type="ECO:0000313" key="3">
    <source>
        <dbReference type="EMBL" id="MPW25993.1"/>
    </source>
</evidence>
<feature type="transmembrane region" description="Helical" evidence="1">
    <location>
        <begin position="76"/>
        <end position="95"/>
    </location>
</feature>
<dbReference type="EMBL" id="WHNX01000012">
    <property type="protein sequence ID" value="MPW25993.1"/>
    <property type="molecule type" value="Genomic_DNA"/>
</dbReference>
<dbReference type="Gene3D" id="1.10.287.70">
    <property type="match status" value="1"/>
</dbReference>
<comment type="caution">
    <text evidence="3">The sequence shown here is derived from an EMBL/GenBank/DDBJ whole genome shotgun (WGS) entry which is preliminary data.</text>
</comment>
<dbReference type="Pfam" id="PF07885">
    <property type="entry name" value="Ion_trans_2"/>
    <property type="match status" value="1"/>
</dbReference>
<dbReference type="AlphaFoldDB" id="A0A6A7KAC9"/>
<sequence>MHLFQSIYNHIKEMLNITQFISFYKFRIKKILSIIIRYYIPTVGVFILVFSTIYYITNGLRFNNTSEDIITFLDCYYFSAITFFTLGFGDIIPYTNFGKTLVIIQEFFSFIILTLFSGFIIPIFFVRRDDISYSDQLYICYNGSSFNLSFPIVNKGYMFYEMQGALSFTLCNQQNIVSRYSLINSYTTWFKKIWFCDFEISIENSKDENYMILYEVIYLAITNQIDKLHDPKFKLCIHGVDSHTRSEAYFIKEYYIHGTQLTFSNTRDLPQVQKKYKSSSIKNWYATMKDNDFYILCKLLQEILFPEDIPKRDSLTCIYQIENRHVDKNWSIYKKNYVIP</sequence>